<dbReference type="Proteomes" id="UP000607435">
    <property type="component" value="Unassembled WGS sequence"/>
</dbReference>
<dbReference type="RefSeq" id="WP_186845928.1">
    <property type="nucleotide sequence ID" value="NZ_JACOME010000002.1"/>
</dbReference>
<keyword evidence="1" id="KW-0812">Transmembrane</keyword>
<keyword evidence="4" id="KW-1185">Reference proteome</keyword>
<feature type="transmembrane region" description="Helical" evidence="1">
    <location>
        <begin position="88"/>
        <end position="108"/>
    </location>
</feature>
<feature type="domain" description="Zinc-ribbon 15" evidence="2">
    <location>
        <begin position="21"/>
        <end position="70"/>
    </location>
</feature>
<comment type="caution">
    <text evidence="3">The sequence shown here is derived from an EMBL/GenBank/DDBJ whole genome shotgun (WGS) entry which is preliminary data.</text>
</comment>
<evidence type="ECO:0000259" key="2">
    <source>
        <dbReference type="Pfam" id="PF17032"/>
    </source>
</evidence>
<accession>A0ABR6Y285</accession>
<proteinExistence type="predicted"/>
<name>A0ABR6Y285_9FLAO</name>
<dbReference type="EMBL" id="JACOME010000002">
    <property type="protein sequence ID" value="MBC3846825.1"/>
    <property type="molecule type" value="Genomic_DNA"/>
</dbReference>
<keyword evidence="1" id="KW-0472">Membrane</keyword>
<sequence length="203" mass="23764">MIVYITGTYQISIHSYRPKDIKCHSCGASSQVIVEKKASVFHLMYIPIFPYRIKNIFTCKSCNNVFELKDLKPEHKSYYKNFVSKKWIPIWLFSGLIVILLGIGFFVYNNIKNKEERLNKLTDGNQKQIIEFKTDNGQYTTLRTVKITSDSIWLNYNNYEIETYDLIYRISGSGNYASDTLKVNINDIKELFEQGNVKSIYPY</sequence>
<organism evidence="3 4">
    <name type="scientific">Winogradskyella echinorum</name>
    <dbReference type="NCBI Taxonomy" id="538189"/>
    <lineage>
        <taxon>Bacteria</taxon>
        <taxon>Pseudomonadati</taxon>
        <taxon>Bacteroidota</taxon>
        <taxon>Flavobacteriia</taxon>
        <taxon>Flavobacteriales</taxon>
        <taxon>Flavobacteriaceae</taxon>
        <taxon>Winogradskyella</taxon>
    </lineage>
</organism>
<reference evidence="3 4" key="1">
    <citation type="submission" date="2020-08" db="EMBL/GenBank/DDBJ databases">
        <title>Winogradskyella ouciana sp. nov., isolated from the hadal seawater of the Mariana Trench.</title>
        <authorList>
            <person name="He X."/>
        </authorList>
    </citation>
    <scope>NUCLEOTIDE SEQUENCE [LARGE SCALE GENOMIC DNA]</scope>
    <source>
        <strain evidence="3 4">KCTC 22026</strain>
    </source>
</reference>
<evidence type="ECO:0000313" key="4">
    <source>
        <dbReference type="Proteomes" id="UP000607435"/>
    </source>
</evidence>
<keyword evidence="1" id="KW-1133">Transmembrane helix</keyword>
<evidence type="ECO:0000256" key="1">
    <source>
        <dbReference type="SAM" id="Phobius"/>
    </source>
</evidence>
<protein>
    <submittedName>
        <fullName evidence="3">Zinc-ribbon domain-containing protein</fullName>
    </submittedName>
</protein>
<evidence type="ECO:0000313" key="3">
    <source>
        <dbReference type="EMBL" id="MBC3846825.1"/>
    </source>
</evidence>
<gene>
    <name evidence="3" type="ORF">H6H04_10580</name>
</gene>
<dbReference type="InterPro" id="IPR031493">
    <property type="entry name" value="Zinc_ribbon_15"/>
</dbReference>
<dbReference type="Pfam" id="PF17032">
    <property type="entry name" value="Zn_ribbon_15"/>
    <property type="match status" value="1"/>
</dbReference>